<dbReference type="InterPro" id="IPR002125">
    <property type="entry name" value="CMP_dCMP_dom"/>
</dbReference>
<evidence type="ECO:0000313" key="4">
    <source>
        <dbReference type="EMBL" id="QHJ00253.1"/>
    </source>
</evidence>
<dbReference type="GO" id="GO:0008270">
    <property type="term" value="F:zinc ion binding"/>
    <property type="evidence" value="ECO:0007669"/>
    <property type="project" value="InterPro"/>
</dbReference>
<evidence type="ECO:0000256" key="2">
    <source>
        <dbReference type="ARBA" id="ARBA00022833"/>
    </source>
</evidence>
<dbReference type="GO" id="GO:0016787">
    <property type="term" value="F:hydrolase activity"/>
    <property type="evidence" value="ECO:0007669"/>
    <property type="project" value="InterPro"/>
</dbReference>
<accession>A0A857JBA2</accession>
<gene>
    <name evidence="4" type="ORF">GT347_21075</name>
</gene>
<dbReference type="RefSeq" id="WP_160554063.1">
    <property type="nucleotide sequence ID" value="NZ_CP047650.1"/>
</dbReference>
<dbReference type="Gene3D" id="3.40.140.10">
    <property type="entry name" value="Cytidine Deaminase, domain 2"/>
    <property type="match status" value="1"/>
</dbReference>
<sequence>MSDFTDFDRQAMRLAIDASRAALTAGNNPFGATLVSPNGEILLVSENNQNTAADFTGHAEMVVVREAAARFGPAALRGATVYASGEPCPMCAGAMYWAGISRVVYGATSEDIRDARGSAGLPSSCAYLLRKATPPVRVDPELLREEAAAALRGQ</sequence>
<dbReference type="SUPFAM" id="SSF53927">
    <property type="entry name" value="Cytidine deaminase-like"/>
    <property type="match status" value="1"/>
</dbReference>
<dbReference type="EMBL" id="CP047650">
    <property type="protein sequence ID" value="QHJ00253.1"/>
    <property type="molecule type" value="Genomic_DNA"/>
</dbReference>
<evidence type="ECO:0000256" key="1">
    <source>
        <dbReference type="ARBA" id="ARBA00022723"/>
    </source>
</evidence>
<dbReference type="KEGG" id="xyk:GT347_21075"/>
<dbReference type="InterPro" id="IPR016192">
    <property type="entry name" value="APOBEC/CMP_deaminase_Zn-bd"/>
</dbReference>
<dbReference type="CDD" id="cd01285">
    <property type="entry name" value="nucleoside_deaminase"/>
    <property type="match status" value="1"/>
</dbReference>
<dbReference type="AlphaFoldDB" id="A0A857JBA2"/>
<evidence type="ECO:0000259" key="3">
    <source>
        <dbReference type="PROSITE" id="PS51747"/>
    </source>
</evidence>
<feature type="domain" description="CMP/dCMP-type deaminase" evidence="3">
    <location>
        <begin position="6"/>
        <end position="119"/>
    </location>
</feature>
<dbReference type="PANTHER" id="PTHR11079:SF162">
    <property type="entry name" value="RIBOFLAVIN BIOSYNTHESIS PROTEIN PYRD, CHLOROPLASTIC"/>
    <property type="match status" value="1"/>
</dbReference>
<dbReference type="PROSITE" id="PS00903">
    <property type="entry name" value="CYT_DCMP_DEAMINASES_1"/>
    <property type="match status" value="1"/>
</dbReference>
<dbReference type="InterPro" id="IPR016193">
    <property type="entry name" value="Cytidine_deaminase-like"/>
</dbReference>
<protein>
    <submittedName>
        <fullName evidence="4">Nucleoside deaminase</fullName>
    </submittedName>
</protein>
<dbReference type="PROSITE" id="PS51747">
    <property type="entry name" value="CYT_DCMP_DEAMINASES_2"/>
    <property type="match status" value="1"/>
</dbReference>
<name>A0A857JBA2_9BURK</name>
<keyword evidence="2" id="KW-0862">Zinc</keyword>
<dbReference type="Proteomes" id="UP000464787">
    <property type="component" value="Chromosome"/>
</dbReference>
<organism evidence="4 5">
    <name type="scientific">Xylophilus rhododendri</name>
    <dbReference type="NCBI Taxonomy" id="2697032"/>
    <lineage>
        <taxon>Bacteria</taxon>
        <taxon>Pseudomonadati</taxon>
        <taxon>Pseudomonadota</taxon>
        <taxon>Betaproteobacteria</taxon>
        <taxon>Burkholderiales</taxon>
        <taxon>Xylophilus</taxon>
    </lineage>
</organism>
<keyword evidence="1" id="KW-0479">Metal-binding</keyword>
<proteinExistence type="predicted"/>
<keyword evidence="5" id="KW-1185">Reference proteome</keyword>
<evidence type="ECO:0000313" key="5">
    <source>
        <dbReference type="Proteomes" id="UP000464787"/>
    </source>
</evidence>
<reference evidence="4 5" key="1">
    <citation type="submission" date="2020-01" db="EMBL/GenBank/DDBJ databases">
        <title>Genome sequencing of strain KACC 21265.</title>
        <authorList>
            <person name="Heo J."/>
            <person name="Kim S.-J."/>
            <person name="Kim J.-S."/>
            <person name="Hong S.-B."/>
            <person name="Kwon S.-W."/>
        </authorList>
    </citation>
    <scope>NUCLEOTIDE SEQUENCE [LARGE SCALE GENOMIC DNA]</scope>
    <source>
        <strain evidence="4 5">KACC 21265</strain>
    </source>
</reference>
<dbReference type="PANTHER" id="PTHR11079">
    <property type="entry name" value="CYTOSINE DEAMINASE FAMILY MEMBER"/>
    <property type="match status" value="1"/>
</dbReference>
<dbReference type="Pfam" id="PF00383">
    <property type="entry name" value="dCMP_cyt_deam_1"/>
    <property type="match status" value="1"/>
</dbReference>